<dbReference type="PANTHER" id="PTHR39767:SF2">
    <property type="entry name" value="CHROMOSOME UNDETERMINED SCAFFOLD_1, WHOLE GENOME SHOTGUN SEQUENCE"/>
    <property type="match status" value="1"/>
</dbReference>
<evidence type="ECO:0000313" key="3">
    <source>
        <dbReference type="Proteomes" id="UP000187209"/>
    </source>
</evidence>
<dbReference type="Proteomes" id="UP000187209">
    <property type="component" value="Unassembled WGS sequence"/>
</dbReference>
<protein>
    <submittedName>
        <fullName evidence="2">Uncharacterized protein</fullName>
    </submittedName>
</protein>
<evidence type="ECO:0000313" key="2">
    <source>
        <dbReference type="EMBL" id="OMJ68809.1"/>
    </source>
</evidence>
<evidence type="ECO:0000256" key="1">
    <source>
        <dbReference type="SAM" id="SignalP"/>
    </source>
</evidence>
<name>A0A1R2AW93_9CILI</name>
<dbReference type="PANTHER" id="PTHR39767">
    <property type="entry name" value="CALCIUM/CALMODULIN-BINDING MEMBRANE PROTEIN PCM4-RELATED"/>
    <property type="match status" value="1"/>
</dbReference>
<feature type="signal peptide" evidence="1">
    <location>
        <begin position="1"/>
        <end position="16"/>
    </location>
</feature>
<keyword evidence="1" id="KW-0732">Signal</keyword>
<comment type="caution">
    <text evidence="2">The sequence shown here is derived from an EMBL/GenBank/DDBJ whole genome shotgun (WGS) entry which is preliminary data.</text>
</comment>
<keyword evidence="3" id="KW-1185">Reference proteome</keyword>
<sequence length="235" mass="26439">MIFLSVQLSLSLDASGLTLSGLDAELLLNQPNHAFSIFLEGSTLHLGQCLEYEEEENIFLNLKEIQGDTALEVENYISFDGMQQWKLVHIEDFSQPIGWSDNRNSQCGDVIMLGGYCQFSDYEVKKTFENLPQHTQVKIVANFHFIDAWIGETGYMKVNIDGVFNYVWTESYKAGQAGFGVNVCGAHHPEGKFVAPIDLMIPHSEKNLHVAFGATLEEDPCDESWGVSMFQIFVR</sequence>
<accession>A0A1R2AW93</accession>
<dbReference type="OrthoDB" id="397220at2759"/>
<gene>
    <name evidence="2" type="ORF">SteCoe_33629</name>
</gene>
<dbReference type="AlphaFoldDB" id="A0A1R2AW93"/>
<dbReference type="EMBL" id="MPUH01001278">
    <property type="protein sequence ID" value="OMJ68809.1"/>
    <property type="molecule type" value="Genomic_DNA"/>
</dbReference>
<reference evidence="2 3" key="1">
    <citation type="submission" date="2016-11" db="EMBL/GenBank/DDBJ databases">
        <title>The macronuclear genome of Stentor coeruleus: a giant cell with tiny introns.</title>
        <authorList>
            <person name="Slabodnick M."/>
            <person name="Ruby J.G."/>
            <person name="Reiff S.B."/>
            <person name="Swart E.C."/>
            <person name="Gosai S."/>
            <person name="Prabakaran S."/>
            <person name="Witkowska E."/>
            <person name="Larue G.E."/>
            <person name="Fisher S."/>
            <person name="Freeman R.M."/>
            <person name="Gunawardena J."/>
            <person name="Chu W."/>
            <person name="Stover N.A."/>
            <person name="Gregory B.D."/>
            <person name="Nowacki M."/>
            <person name="Derisi J."/>
            <person name="Roy S.W."/>
            <person name="Marshall W.F."/>
            <person name="Sood P."/>
        </authorList>
    </citation>
    <scope>NUCLEOTIDE SEQUENCE [LARGE SCALE GENOMIC DNA]</scope>
    <source>
        <strain evidence="2">WM001</strain>
    </source>
</reference>
<feature type="chain" id="PRO_5012525992" evidence="1">
    <location>
        <begin position="17"/>
        <end position="235"/>
    </location>
</feature>
<organism evidence="2 3">
    <name type="scientific">Stentor coeruleus</name>
    <dbReference type="NCBI Taxonomy" id="5963"/>
    <lineage>
        <taxon>Eukaryota</taxon>
        <taxon>Sar</taxon>
        <taxon>Alveolata</taxon>
        <taxon>Ciliophora</taxon>
        <taxon>Postciliodesmatophora</taxon>
        <taxon>Heterotrichea</taxon>
        <taxon>Heterotrichida</taxon>
        <taxon>Stentoridae</taxon>
        <taxon>Stentor</taxon>
    </lineage>
</organism>
<proteinExistence type="predicted"/>